<organism evidence="1 2">
    <name type="scientific">Puccinia striiformis f. sp. tritici</name>
    <dbReference type="NCBI Taxonomy" id="168172"/>
    <lineage>
        <taxon>Eukaryota</taxon>
        <taxon>Fungi</taxon>
        <taxon>Dikarya</taxon>
        <taxon>Basidiomycota</taxon>
        <taxon>Pucciniomycotina</taxon>
        <taxon>Pucciniomycetes</taxon>
        <taxon>Pucciniales</taxon>
        <taxon>Pucciniaceae</taxon>
        <taxon>Puccinia</taxon>
    </lineage>
</organism>
<sequence>MRDTWNVANTLREKQDLAVMASNVLDELAQLRNAASVKTPNYQPQLPPPPPPAATPMDIDSITASSGFTFPLYRAICIKNKLCQRCHKGYDKAHITNRSCPNVEVSIKEKIDLYSRLSRGQNPVPLAEINLSSINPDVPVQSWDSVGINSFADMLMFGSDEEGNIINQGELSFSITSLSSTLPLPPNSSSPPLSNTDPSRLVIPIKLLLPGLSPVTAMALIDSGAGGSFINKDFVRTKNIKLTELPFAITCRSFDGSPASSGDVTHCWNGQITGSDFLNHSNVSHVSLNVVSLSSVDVILGLPWLKDNLAWVGGPYGPLFFSSHSDTSNRILPISTQSLSIASITNNILLNQEEILSLPSVLQSFSDVFTIASLQALPPVRPQFDLKIQLKPDCTPPFGGLYNLSESERRQLREYIDENLSKGFIRLSSSPAAAPIFFVKTQGKDDRPCVDYRGLNQITIRNSYPIPVLSLLLNNLAGCKYLSKVDLKSAFNLLRVTPGQEHLTAFRTPWGLFEYMVMPFGLANAPATFQRFIQYVLREYIDVCCFVYIDDILIFSKTEEDHIEHLKAILTKLREYSLKASLKKCQFFQTQVQFLGFIISSQGLRMDPLKLDTILKWPVPETLKGLRRFLGFCNFYRRFIPRFSAITSELTQLTKELSFHPNSMEQDGPKKAFQRLLAAFTSAPLLSHFSFTADRVVHVDSSGFAIAGVLSQPDDTGRLRPVSFYSRKLSDQERVWPIFDLELLAVISAFEEWRAWLAGTSKPVLVFSDHANLKYFMTSKTLSPKQARWAAYLDSFNFKLIHLSGVSNPADAPSRRPDFDDNSSPLVPNSLAPRFQISALETDTHQKAEHDLYFQPISSSCSDLIKSSYLSLTDEEKLTLHFQNNLYWFRHRVFVPSGVRDQIIKTYHEGPMIGHPGIARTLSLLLRTFDWPSIRKDVISFVSSCNSCQRVKSARQSPVGTLQSFPIPSRPWDVIGMDFITKLPKSGNFDSILVVIDHLSKATHFIPCKEAMSASELAKLFRREIFRLHGLPDRIISDRGTTFTCEFWQAFMKLLNIKSATSTAYHPQTDGQTERMNQILEDYLRHFVNYNQTDWSEKLDLAEFSINNLHSTSSGVSPFFFIHGYHPRFNTLTTPSGKSQANKVVQDLQEIQDKATTALRAAKEKQALYYNKHRRDTPIYNPGDQVLLSRRFIQTRRPNSKLDFRHLGPFSVVKMIGERAVLLNISEHYPKLHPVFNVALLTPYKDPISNPFRANENVHPQNHTNPFSEIDWNFFGEVLDYRSKRKGSDEYLIRWKNSTPAHDRWLPLSIIPHHIHNTLIQHHKANKTAIPLLLISKRFLG</sequence>
<name>A0ACC0E556_9BASI</name>
<protein>
    <submittedName>
        <fullName evidence="1">Uncharacterized protein</fullName>
    </submittedName>
</protein>
<reference evidence="2" key="2">
    <citation type="journal article" date="2018" name="Mol. Plant Microbe Interact.">
        <title>Genome sequence resources for the wheat stripe rust pathogen (Puccinia striiformis f. sp. tritici) and the barley stripe rust pathogen (Puccinia striiformis f. sp. hordei).</title>
        <authorList>
            <person name="Xia C."/>
            <person name="Wang M."/>
            <person name="Yin C."/>
            <person name="Cornejo O.E."/>
            <person name="Hulbert S.H."/>
            <person name="Chen X."/>
        </authorList>
    </citation>
    <scope>NUCLEOTIDE SEQUENCE [LARGE SCALE GENOMIC DNA]</scope>
    <source>
        <strain evidence="2">93-210</strain>
    </source>
</reference>
<gene>
    <name evidence="1" type="ORF">MJO28_010452</name>
</gene>
<reference evidence="2" key="1">
    <citation type="journal article" date="2018" name="BMC Genomics">
        <title>Genomic insights into host adaptation between the wheat stripe rust pathogen (Puccinia striiformis f. sp. tritici) and the barley stripe rust pathogen (Puccinia striiformis f. sp. hordei).</title>
        <authorList>
            <person name="Xia C."/>
            <person name="Wang M."/>
            <person name="Yin C."/>
            <person name="Cornejo O.E."/>
            <person name="Hulbert S.H."/>
            <person name="Chen X."/>
        </authorList>
    </citation>
    <scope>NUCLEOTIDE SEQUENCE [LARGE SCALE GENOMIC DNA]</scope>
    <source>
        <strain evidence="2">93-210</strain>
    </source>
</reference>
<comment type="caution">
    <text evidence="1">The sequence shown here is derived from an EMBL/GenBank/DDBJ whole genome shotgun (WGS) entry which is preliminary data.</text>
</comment>
<reference evidence="1 2" key="3">
    <citation type="journal article" date="2022" name="Microbiol. Spectr.">
        <title>Folding features and dynamics of 3D genome architecture in plant fungal pathogens.</title>
        <authorList>
            <person name="Xia C."/>
        </authorList>
    </citation>
    <scope>NUCLEOTIDE SEQUENCE [LARGE SCALE GENOMIC DNA]</scope>
    <source>
        <strain evidence="1 2">93-210</strain>
    </source>
</reference>
<proteinExistence type="predicted"/>
<evidence type="ECO:0000313" key="1">
    <source>
        <dbReference type="EMBL" id="KAI7944757.1"/>
    </source>
</evidence>
<evidence type="ECO:0000313" key="2">
    <source>
        <dbReference type="Proteomes" id="UP001060170"/>
    </source>
</evidence>
<accession>A0ACC0E556</accession>
<keyword evidence="2" id="KW-1185">Reference proteome</keyword>
<dbReference type="EMBL" id="CM045874">
    <property type="protein sequence ID" value="KAI7944757.1"/>
    <property type="molecule type" value="Genomic_DNA"/>
</dbReference>
<dbReference type="Proteomes" id="UP001060170">
    <property type="component" value="Chromosome 10"/>
</dbReference>